<gene>
    <name evidence="1" type="ORF">LCGC14_2176660</name>
</gene>
<proteinExistence type="predicted"/>
<reference evidence="1" key="1">
    <citation type="journal article" date="2015" name="Nature">
        <title>Complex archaea that bridge the gap between prokaryotes and eukaryotes.</title>
        <authorList>
            <person name="Spang A."/>
            <person name="Saw J.H."/>
            <person name="Jorgensen S.L."/>
            <person name="Zaremba-Niedzwiedzka K."/>
            <person name="Martijn J."/>
            <person name="Lind A.E."/>
            <person name="van Eijk R."/>
            <person name="Schleper C."/>
            <person name="Guy L."/>
            <person name="Ettema T.J."/>
        </authorList>
    </citation>
    <scope>NUCLEOTIDE SEQUENCE</scope>
</reference>
<organism evidence="1">
    <name type="scientific">marine sediment metagenome</name>
    <dbReference type="NCBI Taxonomy" id="412755"/>
    <lineage>
        <taxon>unclassified sequences</taxon>
        <taxon>metagenomes</taxon>
        <taxon>ecological metagenomes</taxon>
    </lineage>
</organism>
<dbReference type="AlphaFoldDB" id="A0A0F9EAT2"/>
<name>A0A0F9EAT2_9ZZZZ</name>
<protein>
    <submittedName>
        <fullName evidence="1">Uncharacterized protein</fullName>
    </submittedName>
</protein>
<dbReference type="EMBL" id="LAZR01028225">
    <property type="protein sequence ID" value="KKL63281.1"/>
    <property type="molecule type" value="Genomic_DNA"/>
</dbReference>
<evidence type="ECO:0000313" key="1">
    <source>
        <dbReference type="EMBL" id="KKL63281.1"/>
    </source>
</evidence>
<comment type="caution">
    <text evidence="1">The sequence shown here is derived from an EMBL/GenBank/DDBJ whole genome shotgun (WGS) entry which is preliminary data.</text>
</comment>
<sequence>MENLIKNRRNFKLAKIKVTNAEIKQFRKTAEEINFKITEEEIRIFVEVCNYLSLKPDFIVFRIVRDSMMRTKRDIRKGVISV</sequence>
<accession>A0A0F9EAT2</accession>